<gene>
    <name evidence="2" type="ORF">RIMI_LOCUS20598023</name>
</gene>
<reference evidence="2" key="1">
    <citation type="submission" date="2023-07" db="EMBL/GenBank/DDBJ databases">
        <authorList>
            <person name="Stuckert A."/>
        </authorList>
    </citation>
    <scope>NUCLEOTIDE SEQUENCE</scope>
</reference>
<evidence type="ECO:0000313" key="2">
    <source>
        <dbReference type="EMBL" id="CAJ0965759.1"/>
    </source>
</evidence>
<keyword evidence="3" id="KW-1185">Reference proteome</keyword>
<keyword evidence="1" id="KW-0812">Transmembrane</keyword>
<proteinExistence type="predicted"/>
<evidence type="ECO:0000313" key="3">
    <source>
        <dbReference type="Proteomes" id="UP001176940"/>
    </source>
</evidence>
<organism evidence="2 3">
    <name type="scientific">Ranitomeya imitator</name>
    <name type="common">mimic poison frog</name>
    <dbReference type="NCBI Taxonomy" id="111125"/>
    <lineage>
        <taxon>Eukaryota</taxon>
        <taxon>Metazoa</taxon>
        <taxon>Chordata</taxon>
        <taxon>Craniata</taxon>
        <taxon>Vertebrata</taxon>
        <taxon>Euteleostomi</taxon>
        <taxon>Amphibia</taxon>
        <taxon>Batrachia</taxon>
        <taxon>Anura</taxon>
        <taxon>Neobatrachia</taxon>
        <taxon>Hyloidea</taxon>
        <taxon>Dendrobatidae</taxon>
        <taxon>Dendrobatinae</taxon>
        <taxon>Ranitomeya</taxon>
    </lineage>
</organism>
<keyword evidence="1" id="KW-1133">Transmembrane helix</keyword>
<feature type="transmembrane region" description="Helical" evidence="1">
    <location>
        <begin position="38"/>
        <end position="58"/>
    </location>
</feature>
<dbReference type="Proteomes" id="UP001176940">
    <property type="component" value="Unassembled WGS sequence"/>
</dbReference>
<protein>
    <submittedName>
        <fullName evidence="2">Uncharacterized protein</fullName>
    </submittedName>
</protein>
<comment type="caution">
    <text evidence="2">The sequence shown here is derived from an EMBL/GenBank/DDBJ whole genome shotgun (WGS) entry which is preliminary data.</text>
</comment>
<dbReference type="EMBL" id="CAUEEQ010069486">
    <property type="protein sequence ID" value="CAJ0965759.1"/>
    <property type="molecule type" value="Genomic_DNA"/>
</dbReference>
<name>A0ABN9MGJ6_9NEOB</name>
<accession>A0ABN9MGJ6</accession>
<keyword evidence="1" id="KW-0472">Membrane</keyword>
<evidence type="ECO:0000256" key="1">
    <source>
        <dbReference type="SAM" id="Phobius"/>
    </source>
</evidence>
<sequence>MRVPYGAWRRDPVAEGDGGSDVSCGLVLGSGVSPELSVPLPGVILLTVSLYLIVLLLLPHDPPVSPGLRQMPRRLRMPLRLRLRLSAPGLQHH</sequence>